<dbReference type="OrthoDB" id="10158640at2759"/>
<keyword evidence="2" id="KW-1185">Reference proteome</keyword>
<feature type="non-terminal residue" evidence="1">
    <location>
        <position position="62"/>
    </location>
</feature>
<dbReference type="Proteomes" id="UP001152795">
    <property type="component" value="Unassembled WGS sequence"/>
</dbReference>
<organism evidence="1 2">
    <name type="scientific">Paramuricea clavata</name>
    <name type="common">Red gorgonian</name>
    <name type="synonym">Violescent sea-whip</name>
    <dbReference type="NCBI Taxonomy" id="317549"/>
    <lineage>
        <taxon>Eukaryota</taxon>
        <taxon>Metazoa</taxon>
        <taxon>Cnidaria</taxon>
        <taxon>Anthozoa</taxon>
        <taxon>Octocorallia</taxon>
        <taxon>Malacalcyonacea</taxon>
        <taxon>Plexauridae</taxon>
        <taxon>Paramuricea</taxon>
    </lineage>
</organism>
<accession>A0A6S7J1L5</accession>
<dbReference type="EMBL" id="CACRXK020012610">
    <property type="protein sequence ID" value="CAB4023651.1"/>
    <property type="molecule type" value="Genomic_DNA"/>
</dbReference>
<comment type="caution">
    <text evidence="1">The sequence shown here is derived from an EMBL/GenBank/DDBJ whole genome shotgun (WGS) entry which is preliminary data.</text>
</comment>
<reference evidence="1" key="1">
    <citation type="submission" date="2020-04" db="EMBL/GenBank/DDBJ databases">
        <authorList>
            <person name="Alioto T."/>
            <person name="Alioto T."/>
            <person name="Gomez Garrido J."/>
        </authorList>
    </citation>
    <scope>NUCLEOTIDE SEQUENCE</scope>
    <source>
        <strain evidence="1">A484AB</strain>
    </source>
</reference>
<dbReference type="AlphaFoldDB" id="A0A6S7J1L5"/>
<evidence type="ECO:0000313" key="2">
    <source>
        <dbReference type="Proteomes" id="UP001152795"/>
    </source>
</evidence>
<protein>
    <submittedName>
        <fullName evidence="1">Uncharacterized protein</fullName>
    </submittedName>
</protein>
<evidence type="ECO:0000313" key="1">
    <source>
        <dbReference type="EMBL" id="CAB4023651.1"/>
    </source>
</evidence>
<gene>
    <name evidence="1" type="ORF">PACLA_8A021659</name>
</gene>
<proteinExistence type="predicted"/>
<name>A0A6S7J1L5_PARCT</name>
<sequence length="62" mass="7255">MVEVNSTYVSILNRYRVQISETANYPKHLKKLLTERLPSVQFVKSLRKNEPDRIVLPRAVSK</sequence>